<dbReference type="InterPro" id="IPR007712">
    <property type="entry name" value="RelE/ParE_toxin"/>
</dbReference>
<dbReference type="PANTHER" id="PTHR35601:SF1">
    <property type="entry name" value="TOXIN RELE"/>
    <property type="match status" value="1"/>
</dbReference>
<reference evidence="3 4" key="1">
    <citation type="submission" date="2020-08" db="EMBL/GenBank/DDBJ databases">
        <title>Bridging the membrane lipid divide: bacteria of the FCB group superphylum have the potential to synthesize archaeal ether lipids.</title>
        <authorList>
            <person name="Villanueva L."/>
            <person name="Von Meijenfeldt F.A.B."/>
            <person name="Westbye A.B."/>
            <person name="Yadav S."/>
            <person name="Hopmans E.C."/>
            <person name="Dutilh B.E."/>
            <person name="Sinninghe Damste J.S."/>
        </authorList>
    </citation>
    <scope>NUCLEOTIDE SEQUENCE [LARGE SCALE GENOMIC DNA]</scope>
    <source>
        <strain evidence="3">NIOZ-UU100</strain>
    </source>
</reference>
<dbReference type="SUPFAM" id="SSF143011">
    <property type="entry name" value="RelE-like"/>
    <property type="match status" value="1"/>
</dbReference>
<comment type="caution">
    <text evidence="3">The sequence shown here is derived from an EMBL/GenBank/DDBJ whole genome shotgun (WGS) entry which is preliminary data.</text>
</comment>
<keyword evidence="2" id="KW-1277">Toxin-antitoxin system</keyword>
<evidence type="ECO:0000256" key="1">
    <source>
        <dbReference type="ARBA" id="ARBA00006226"/>
    </source>
</evidence>
<name>A0A8J6P0X1_9GAMM</name>
<protein>
    <submittedName>
        <fullName evidence="3">Type II toxin-antitoxin system RelE/ParE family toxin</fullName>
    </submittedName>
</protein>
<gene>
    <name evidence="3" type="ORF">H8D24_06835</name>
</gene>
<evidence type="ECO:0000256" key="2">
    <source>
        <dbReference type="ARBA" id="ARBA00022649"/>
    </source>
</evidence>
<dbReference type="PANTHER" id="PTHR35601">
    <property type="entry name" value="TOXIN RELE"/>
    <property type="match status" value="1"/>
</dbReference>
<comment type="similarity">
    <text evidence="1">Belongs to the RelE toxin family.</text>
</comment>
<dbReference type="Proteomes" id="UP000654401">
    <property type="component" value="Unassembled WGS sequence"/>
</dbReference>
<dbReference type="Pfam" id="PF05016">
    <property type="entry name" value="ParE_toxin"/>
    <property type="match status" value="1"/>
</dbReference>
<accession>A0A8J6P0X1</accession>
<dbReference type="EMBL" id="JACNFK010000034">
    <property type="protein sequence ID" value="MBC8520103.1"/>
    <property type="molecule type" value="Genomic_DNA"/>
</dbReference>
<dbReference type="AlphaFoldDB" id="A0A8J6P0X1"/>
<proteinExistence type="inferred from homology"/>
<organism evidence="3 4">
    <name type="scientific">Candidatus Thiopontia autotrophica</name>
    <dbReference type="NCBI Taxonomy" id="2841688"/>
    <lineage>
        <taxon>Bacteria</taxon>
        <taxon>Pseudomonadati</taxon>
        <taxon>Pseudomonadota</taxon>
        <taxon>Gammaproteobacteria</taxon>
        <taxon>Candidatus Thiopontia</taxon>
    </lineage>
</organism>
<dbReference type="InterPro" id="IPR035093">
    <property type="entry name" value="RelE/ParE_toxin_dom_sf"/>
</dbReference>
<evidence type="ECO:0000313" key="4">
    <source>
        <dbReference type="Proteomes" id="UP000654401"/>
    </source>
</evidence>
<sequence>MASYSLAFKKSVAKDLRSIPNHDVKQILKRIESLCKNPRAKGSIKLSGQEKYRIRHGVYRILYEIQDAELVVFVVKVAHRSKVYKSS</sequence>
<dbReference type="Gene3D" id="3.30.2310.20">
    <property type="entry name" value="RelE-like"/>
    <property type="match status" value="1"/>
</dbReference>
<evidence type="ECO:0000313" key="3">
    <source>
        <dbReference type="EMBL" id="MBC8520103.1"/>
    </source>
</evidence>